<evidence type="ECO:0000313" key="3">
    <source>
        <dbReference type="Proteomes" id="UP001176940"/>
    </source>
</evidence>
<organism evidence="2 3">
    <name type="scientific">Ranitomeya imitator</name>
    <name type="common">mimic poison frog</name>
    <dbReference type="NCBI Taxonomy" id="111125"/>
    <lineage>
        <taxon>Eukaryota</taxon>
        <taxon>Metazoa</taxon>
        <taxon>Chordata</taxon>
        <taxon>Craniata</taxon>
        <taxon>Vertebrata</taxon>
        <taxon>Euteleostomi</taxon>
        <taxon>Amphibia</taxon>
        <taxon>Batrachia</taxon>
        <taxon>Anura</taxon>
        <taxon>Neobatrachia</taxon>
        <taxon>Hyloidea</taxon>
        <taxon>Dendrobatidae</taxon>
        <taxon>Dendrobatinae</taxon>
        <taxon>Ranitomeya</taxon>
    </lineage>
</organism>
<comment type="caution">
    <text evidence="2">The sequence shown here is derived from an EMBL/GenBank/DDBJ whole genome shotgun (WGS) entry which is preliminary data.</text>
</comment>
<feature type="coiled-coil region" evidence="1">
    <location>
        <begin position="4"/>
        <end position="31"/>
    </location>
</feature>
<protein>
    <submittedName>
        <fullName evidence="2">Uncharacterized protein</fullName>
    </submittedName>
</protein>
<keyword evidence="1" id="KW-0175">Coiled coil</keyword>
<evidence type="ECO:0000256" key="1">
    <source>
        <dbReference type="SAM" id="Coils"/>
    </source>
</evidence>
<sequence length="40" mass="4481">MEKLRTEGRERDVLQNTVNQLRQKYNTATSEASAELSAAA</sequence>
<evidence type="ECO:0000313" key="2">
    <source>
        <dbReference type="EMBL" id="CAJ0953960.1"/>
    </source>
</evidence>
<name>A0ABN9M192_9NEOB</name>
<accession>A0ABN9M192</accession>
<reference evidence="2" key="1">
    <citation type="submission" date="2023-07" db="EMBL/GenBank/DDBJ databases">
        <authorList>
            <person name="Stuckert A."/>
        </authorList>
    </citation>
    <scope>NUCLEOTIDE SEQUENCE</scope>
</reference>
<gene>
    <name evidence="2" type="ORF">RIMI_LOCUS14503459</name>
</gene>
<dbReference type="Proteomes" id="UP001176940">
    <property type="component" value="Unassembled WGS sequence"/>
</dbReference>
<dbReference type="EMBL" id="CAUEEQ010037479">
    <property type="protein sequence ID" value="CAJ0953960.1"/>
    <property type="molecule type" value="Genomic_DNA"/>
</dbReference>
<proteinExistence type="predicted"/>
<keyword evidence="3" id="KW-1185">Reference proteome</keyword>